<reference evidence="2" key="1">
    <citation type="submission" date="2023-02" db="EMBL/GenBank/DDBJ databases">
        <title>Identification and recombinant expression of a fungal hydrolase from Papiliotrema laurentii that hydrolyzes apple cutin and clears colloidal polyester polyurethane.</title>
        <authorList>
            <consortium name="DOE Joint Genome Institute"/>
            <person name="Roman V.A."/>
            <person name="Bojanowski C."/>
            <person name="Crable B.R."/>
            <person name="Wagner D.N."/>
            <person name="Hung C.S."/>
            <person name="Nadeau L.J."/>
            <person name="Schratz L."/>
            <person name="Haridas S."/>
            <person name="Pangilinan J."/>
            <person name="Lipzen A."/>
            <person name="Na H."/>
            <person name="Yan M."/>
            <person name="Ng V."/>
            <person name="Grigoriev I.V."/>
            <person name="Spatafora J.W."/>
            <person name="Barlow D."/>
            <person name="Biffinger J."/>
            <person name="Kelley-Loughnane N."/>
            <person name="Varaljay V.A."/>
            <person name="Crookes-Goodson W.J."/>
        </authorList>
    </citation>
    <scope>NUCLEOTIDE SEQUENCE</scope>
    <source>
        <strain evidence="2">5307AH</strain>
    </source>
</reference>
<evidence type="ECO:0000256" key="1">
    <source>
        <dbReference type="SAM" id="MobiDB-lite"/>
    </source>
</evidence>
<evidence type="ECO:0000313" key="2">
    <source>
        <dbReference type="EMBL" id="KAK1926259.1"/>
    </source>
</evidence>
<dbReference type="Proteomes" id="UP001182556">
    <property type="component" value="Unassembled WGS sequence"/>
</dbReference>
<dbReference type="InterPro" id="IPR012677">
    <property type="entry name" value="Nucleotide-bd_a/b_plait_sf"/>
</dbReference>
<dbReference type="AlphaFoldDB" id="A0AAD9L8G8"/>
<comment type="caution">
    <text evidence="2">The sequence shown here is derived from an EMBL/GenBank/DDBJ whole genome shotgun (WGS) entry which is preliminary data.</text>
</comment>
<organism evidence="2 3">
    <name type="scientific">Papiliotrema laurentii</name>
    <name type="common">Cryptococcus laurentii</name>
    <dbReference type="NCBI Taxonomy" id="5418"/>
    <lineage>
        <taxon>Eukaryota</taxon>
        <taxon>Fungi</taxon>
        <taxon>Dikarya</taxon>
        <taxon>Basidiomycota</taxon>
        <taxon>Agaricomycotina</taxon>
        <taxon>Tremellomycetes</taxon>
        <taxon>Tremellales</taxon>
        <taxon>Rhynchogastremaceae</taxon>
        <taxon>Papiliotrema</taxon>
    </lineage>
</organism>
<evidence type="ECO:0000313" key="3">
    <source>
        <dbReference type="Proteomes" id="UP001182556"/>
    </source>
</evidence>
<dbReference type="GO" id="GO:0000340">
    <property type="term" value="F:RNA 7-methylguanosine cap binding"/>
    <property type="evidence" value="ECO:0007669"/>
    <property type="project" value="InterPro"/>
</dbReference>
<proteinExistence type="predicted"/>
<dbReference type="InterPro" id="IPR039884">
    <property type="entry name" value="R3HC1/R3HCL"/>
</dbReference>
<feature type="region of interest" description="Disordered" evidence="1">
    <location>
        <begin position="170"/>
        <end position="208"/>
    </location>
</feature>
<feature type="region of interest" description="Disordered" evidence="1">
    <location>
        <begin position="228"/>
        <end position="280"/>
    </location>
</feature>
<feature type="compositionally biased region" description="Low complexity" evidence="1">
    <location>
        <begin position="237"/>
        <end position="249"/>
    </location>
</feature>
<dbReference type="Gene3D" id="3.30.70.330">
    <property type="match status" value="1"/>
</dbReference>
<gene>
    <name evidence="2" type="ORF">DB88DRAFT_481260</name>
</gene>
<accession>A0AAD9L8G8</accession>
<name>A0AAD9L8G8_PAPLA</name>
<dbReference type="Pfam" id="PF10309">
    <property type="entry name" value="NCBP3"/>
    <property type="match status" value="1"/>
</dbReference>
<dbReference type="InterPro" id="IPR035979">
    <property type="entry name" value="RBD_domain_sf"/>
</dbReference>
<feature type="region of interest" description="Disordered" evidence="1">
    <location>
        <begin position="136"/>
        <end position="155"/>
    </location>
</feature>
<dbReference type="PANTHER" id="PTHR21678:SF0">
    <property type="entry name" value="C3H1-TYPE DOMAIN-CONTAINING PROTEIN"/>
    <property type="match status" value="1"/>
</dbReference>
<dbReference type="SUPFAM" id="SSF54928">
    <property type="entry name" value="RNA-binding domain, RBD"/>
    <property type="match status" value="1"/>
</dbReference>
<feature type="compositionally biased region" description="Polar residues" evidence="1">
    <location>
        <begin position="198"/>
        <end position="207"/>
    </location>
</feature>
<feature type="compositionally biased region" description="Polar residues" evidence="1">
    <location>
        <begin position="170"/>
        <end position="187"/>
    </location>
</feature>
<sequence length="298" mass="31052">MSISLPNGTILAAPSSSQTSVSAAVTRILHLSNFPAELKTRDIQAIFKEYENDKGGFRIKWVDDVNALVVFSDANTAKRAYLALLLHPPPTFLPPAQIKPYDKPDASQIIASLAARTMGHRASMSNAMSSSGFLNGQPQPNGEATHAHSHVRATSMSGGLNSGFQMPLNSNPVKTHRASTSSTSTISGLPAGGRGHQRTGSASSTWARQGLGGGGVLNFALPTSSAAPRLATHSESSDPSRSSSASESEPILILDSAFPRTGTKIPAATTGGRRESVSADKALREVQRALAASVEAQG</sequence>
<dbReference type="EMBL" id="JAODAN010000002">
    <property type="protein sequence ID" value="KAK1926259.1"/>
    <property type="molecule type" value="Genomic_DNA"/>
</dbReference>
<dbReference type="InterPro" id="IPR019416">
    <property type="entry name" value="NCBP3"/>
</dbReference>
<keyword evidence="3" id="KW-1185">Reference proteome</keyword>
<protein>
    <submittedName>
        <fullName evidence="2">Uncharacterized protein</fullName>
    </submittedName>
</protein>
<dbReference type="GO" id="GO:0003729">
    <property type="term" value="F:mRNA binding"/>
    <property type="evidence" value="ECO:0007669"/>
    <property type="project" value="InterPro"/>
</dbReference>
<dbReference type="PANTHER" id="PTHR21678">
    <property type="entry name" value="GROWTH INHIBITION AND DIFFERENTIATION RELATED PROTEIN 88"/>
    <property type="match status" value="1"/>
</dbReference>